<comment type="caution">
    <text evidence="1">The sequence shown here is derived from an EMBL/GenBank/DDBJ whole genome shotgun (WGS) entry which is preliminary data.</text>
</comment>
<gene>
    <name evidence="1" type="ORF">NQ176_g2608</name>
</gene>
<evidence type="ECO:0000313" key="1">
    <source>
        <dbReference type="EMBL" id="KAJ2980493.1"/>
    </source>
</evidence>
<dbReference type="EMBL" id="JANJQO010000195">
    <property type="protein sequence ID" value="KAJ2980493.1"/>
    <property type="molecule type" value="Genomic_DNA"/>
</dbReference>
<organism evidence="1 2">
    <name type="scientific">Zarea fungicola</name>
    <dbReference type="NCBI Taxonomy" id="93591"/>
    <lineage>
        <taxon>Eukaryota</taxon>
        <taxon>Fungi</taxon>
        <taxon>Dikarya</taxon>
        <taxon>Ascomycota</taxon>
        <taxon>Pezizomycotina</taxon>
        <taxon>Sordariomycetes</taxon>
        <taxon>Hypocreomycetidae</taxon>
        <taxon>Hypocreales</taxon>
        <taxon>Cordycipitaceae</taxon>
        <taxon>Zarea</taxon>
    </lineage>
</organism>
<accession>A0ACC1NQ62</accession>
<evidence type="ECO:0000313" key="2">
    <source>
        <dbReference type="Proteomes" id="UP001143910"/>
    </source>
</evidence>
<reference evidence="1" key="1">
    <citation type="submission" date="2022-08" db="EMBL/GenBank/DDBJ databases">
        <title>Genome Sequence of Lecanicillium fungicola.</title>
        <authorList>
            <person name="Buettner E."/>
        </authorList>
    </citation>
    <scope>NUCLEOTIDE SEQUENCE</scope>
    <source>
        <strain evidence="1">Babe33</strain>
    </source>
</reference>
<keyword evidence="2" id="KW-1185">Reference proteome</keyword>
<sequence>MSHIREYSQSAPYWDQVSDKTLEQRLSHPLFPSAQYSGSSARAAHNRWLASLNSAADSPLGLRSPPNAPQQEAGNTREEGNRNSNLERRWPSFNAPFAGQHVHSGANPSGPWANAPHGQWGGQGPHAPASWTAFKPQGGFAPSANTPRHPHSFWHGGVGGPAFNHFATADKHDILTPEVDVYDTAKSFVVCMSLPGAEKEEVKVSWDQKSSELRIVGAIRRRGDEEFLKTLARDERSVGQFDRKVQLGSLTSPAQVESLSAKMENGILTIEAWKLESAYPEVKAIDIA</sequence>
<name>A0ACC1NQ62_9HYPO</name>
<protein>
    <submittedName>
        <fullName evidence="1">Uncharacterized protein</fullName>
    </submittedName>
</protein>
<dbReference type="Proteomes" id="UP001143910">
    <property type="component" value="Unassembled WGS sequence"/>
</dbReference>
<proteinExistence type="predicted"/>